<dbReference type="VEuPathDB" id="FungiDB:L203_04445"/>
<feature type="region of interest" description="Disordered" evidence="1">
    <location>
        <begin position="1"/>
        <end position="56"/>
    </location>
</feature>
<dbReference type="EMBL" id="CP143787">
    <property type="protein sequence ID" value="WVN88891.1"/>
    <property type="molecule type" value="Genomic_DNA"/>
</dbReference>
<proteinExistence type="predicted"/>
<dbReference type="RefSeq" id="XP_066069591.1">
    <property type="nucleotide sequence ID" value="XM_066213494.1"/>
</dbReference>
<name>A0A1E3IDC6_9TREE</name>
<dbReference type="AlphaFoldDB" id="A0A1E3IDC6"/>
<evidence type="ECO:0000256" key="1">
    <source>
        <dbReference type="SAM" id="MobiDB-lite"/>
    </source>
</evidence>
<reference evidence="2" key="3">
    <citation type="submission" date="2024-01" db="EMBL/GenBank/DDBJ databases">
        <authorList>
            <person name="Coelho M.A."/>
            <person name="David-Palma M."/>
            <person name="Shea T."/>
            <person name="Sun S."/>
            <person name="Cuomo C.A."/>
            <person name="Heitman J."/>
        </authorList>
    </citation>
    <scope>NUCLEOTIDE SEQUENCE</scope>
    <source>
        <strain evidence="2">CBS 7841</strain>
    </source>
</reference>
<feature type="compositionally biased region" description="Basic and acidic residues" evidence="1">
    <location>
        <begin position="29"/>
        <end position="46"/>
    </location>
</feature>
<sequence>MAQGAGKSSKAKGKSVGSQRKNTGKTKPGKREVAPKDRLRVLERSQKKQLSSKINSSIEKQMVQAASAGKLTIMRSVGETEAGDGKDVKGKKK</sequence>
<gene>
    <name evidence="2" type="ORF">L203_104106</name>
</gene>
<dbReference type="GeneID" id="91088316"/>
<dbReference type="KEGG" id="cdep:91088316"/>
<organism evidence="2 3">
    <name type="scientific">Cryptococcus depauperatus CBS 7841</name>
    <dbReference type="NCBI Taxonomy" id="1295531"/>
    <lineage>
        <taxon>Eukaryota</taxon>
        <taxon>Fungi</taxon>
        <taxon>Dikarya</taxon>
        <taxon>Basidiomycota</taxon>
        <taxon>Agaricomycotina</taxon>
        <taxon>Tremellomycetes</taxon>
        <taxon>Tremellales</taxon>
        <taxon>Cryptococcaceae</taxon>
        <taxon>Cryptococcus</taxon>
    </lineage>
</organism>
<feature type="compositionally biased region" description="Low complexity" evidence="1">
    <location>
        <begin position="1"/>
        <end position="18"/>
    </location>
</feature>
<dbReference type="OrthoDB" id="5239630at2759"/>
<reference evidence="2" key="1">
    <citation type="submission" date="2016-06" db="EMBL/GenBank/DDBJ databases">
        <authorList>
            <person name="Cuomo C."/>
            <person name="Litvintseva A."/>
            <person name="Heitman J."/>
            <person name="Chen Y."/>
            <person name="Sun S."/>
            <person name="Springer D."/>
            <person name="Dromer F."/>
            <person name="Young S."/>
            <person name="Zeng Q."/>
            <person name="Chapman S."/>
            <person name="Gujja S."/>
            <person name="Saif S."/>
            <person name="Birren B."/>
        </authorList>
    </citation>
    <scope>NUCLEOTIDE SEQUENCE</scope>
    <source>
        <strain evidence="2">CBS 7841</strain>
    </source>
</reference>
<evidence type="ECO:0000313" key="2">
    <source>
        <dbReference type="EMBL" id="WVN88891.1"/>
    </source>
</evidence>
<evidence type="ECO:0000313" key="3">
    <source>
        <dbReference type="Proteomes" id="UP000094043"/>
    </source>
</evidence>
<accession>A0A1E3IDC6</accession>
<keyword evidence="3" id="KW-1185">Reference proteome</keyword>
<dbReference type="Pfam" id="PF09495">
    <property type="entry name" value="DUF2462"/>
    <property type="match status" value="1"/>
</dbReference>
<dbReference type="Proteomes" id="UP000094043">
    <property type="component" value="Chromosome 4"/>
</dbReference>
<dbReference type="InterPro" id="IPR019034">
    <property type="entry name" value="UPF0390"/>
</dbReference>
<reference evidence="2" key="2">
    <citation type="journal article" date="2022" name="Elife">
        <title>Obligate sexual reproduction of a homothallic fungus closely related to the Cryptococcus pathogenic species complex.</title>
        <authorList>
            <person name="Passer A.R."/>
            <person name="Clancey S.A."/>
            <person name="Shea T."/>
            <person name="David-Palma M."/>
            <person name="Averette A.F."/>
            <person name="Boekhout T."/>
            <person name="Porcel B.M."/>
            <person name="Nowrousian M."/>
            <person name="Cuomo C.A."/>
            <person name="Sun S."/>
            <person name="Heitman J."/>
            <person name="Coelho M.A."/>
        </authorList>
    </citation>
    <scope>NUCLEOTIDE SEQUENCE</scope>
    <source>
        <strain evidence="2">CBS 7841</strain>
    </source>
</reference>
<protein>
    <submittedName>
        <fullName evidence="2">UPF0390 protein</fullName>
    </submittedName>
</protein>